<dbReference type="Pfam" id="PF00171">
    <property type="entry name" value="Aldedh"/>
    <property type="match status" value="1"/>
</dbReference>
<dbReference type="CDD" id="cd07138">
    <property type="entry name" value="ALDH_CddD_SSP0762"/>
    <property type="match status" value="1"/>
</dbReference>
<keyword evidence="2" id="KW-0560">Oxidoreductase</keyword>
<accession>C8RXE9</accession>
<dbReference type="GO" id="GO:0016620">
    <property type="term" value="F:oxidoreductase activity, acting on the aldehyde or oxo group of donors, NAD or NADP as acceptor"/>
    <property type="evidence" value="ECO:0007669"/>
    <property type="project" value="InterPro"/>
</dbReference>
<dbReference type="FunFam" id="3.40.605.10:FF:000007">
    <property type="entry name" value="NAD/NADP-dependent betaine aldehyde dehydrogenase"/>
    <property type="match status" value="1"/>
</dbReference>
<dbReference type="InterPro" id="IPR015590">
    <property type="entry name" value="Aldehyde_DH_dom"/>
</dbReference>
<dbReference type="STRING" id="371731.Rsw2DRAFT_0477"/>
<protein>
    <submittedName>
        <fullName evidence="4">Aldehyde Dehydrogenase</fullName>
    </submittedName>
</protein>
<evidence type="ECO:0000313" key="5">
    <source>
        <dbReference type="Proteomes" id="UP000010121"/>
    </source>
</evidence>
<dbReference type="Gene3D" id="3.40.309.10">
    <property type="entry name" value="Aldehyde Dehydrogenase, Chain A, domain 2"/>
    <property type="match status" value="1"/>
</dbReference>
<dbReference type="Proteomes" id="UP000010121">
    <property type="component" value="Unassembled WGS sequence"/>
</dbReference>
<dbReference type="PANTHER" id="PTHR42804:SF1">
    <property type="entry name" value="ALDEHYDE DEHYDROGENASE-RELATED"/>
    <property type="match status" value="1"/>
</dbReference>
<reference evidence="4 5" key="1">
    <citation type="submission" date="2009-08" db="EMBL/GenBank/DDBJ databases">
        <title>The draft genome of Rhodobacter sp. SW2.</title>
        <authorList>
            <consortium name="US DOE Joint Genome Institute (JGI-PGF)"/>
            <person name="Lucas S."/>
            <person name="Copeland A."/>
            <person name="Lapidus A."/>
            <person name="Glavina del Rio T."/>
            <person name="Tice H."/>
            <person name="Bruce D."/>
            <person name="Goodwin L."/>
            <person name="Pitluck S."/>
            <person name="Larimer F."/>
            <person name="Land M.L."/>
            <person name="Hauser L."/>
            <person name="Emerson D."/>
        </authorList>
    </citation>
    <scope>NUCLEOTIDE SEQUENCE [LARGE SCALE GENOMIC DNA]</scope>
    <source>
        <strain evidence="4 5">SW2</strain>
    </source>
</reference>
<dbReference type="InterPro" id="IPR016162">
    <property type="entry name" value="Ald_DH_N"/>
</dbReference>
<organism evidence="4 5">
    <name type="scientific">Rhodobacter ferrooxidans</name>
    <dbReference type="NCBI Taxonomy" id="371731"/>
    <lineage>
        <taxon>Bacteria</taxon>
        <taxon>Pseudomonadati</taxon>
        <taxon>Pseudomonadota</taxon>
        <taxon>Alphaproteobacteria</taxon>
        <taxon>Rhodobacterales</taxon>
        <taxon>Rhodobacter group</taxon>
        <taxon>Rhodobacter</taxon>
    </lineage>
</organism>
<comment type="similarity">
    <text evidence="1">Belongs to the aldehyde dehydrogenase family.</text>
</comment>
<dbReference type="EMBL" id="ACYY01000002">
    <property type="protein sequence ID" value="EEW26674.1"/>
    <property type="molecule type" value="Genomic_DNA"/>
</dbReference>
<name>C8RXE9_9RHOB</name>
<feature type="domain" description="Aldehyde dehydrogenase" evidence="3">
    <location>
        <begin position="13"/>
        <end position="473"/>
    </location>
</feature>
<dbReference type="AlphaFoldDB" id="C8RXE9"/>
<dbReference type="RefSeq" id="WP_008027672.1">
    <property type="nucleotide sequence ID" value="NZ_ACYY01000002.1"/>
</dbReference>
<dbReference type="eggNOG" id="COG1012">
    <property type="taxonomic scope" value="Bacteria"/>
</dbReference>
<evidence type="ECO:0000256" key="1">
    <source>
        <dbReference type="ARBA" id="ARBA00009986"/>
    </source>
</evidence>
<keyword evidence="5" id="KW-1185">Reference proteome</keyword>
<dbReference type="InterPro" id="IPR016161">
    <property type="entry name" value="Ald_DH/histidinol_DH"/>
</dbReference>
<proteinExistence type="inferred from homology"/>
<sequence length="481" mass="51012">MLEHRNFYINGQWTAPAAPRDCTVIDPSTEEACAVISLGSEADTNAAVAAAKAAFPGWAATPPAERAALVERILAQYEARKEEMAAAISLEMGAPIDMARDSQAPCLPWHLKNFLTAFNHIEWVRPLGPNTPNDRIALEPIGVVGLITPWNWPMNQVTLKVIPALLAGCTCVLKPSEEAPLSSLLFAEFVHDAGAPAGVFNLVNGDGPGVGSQLSAHPDVEMISFTGSTRAGRAISVAAAQTLKRVALELGGKGANLIFADADDRAVERGVRHMMNNSGQSCNAPSRMLVERSAYARAVEIAAEVASSIKVASAHEAGRHIGPVVNQRQYDQIQGFIQKGIDEGARLVAGGPGRPDGLNRGFFVRPTVFADVIPGMTIEAEEIFGPVLCMIPFDTEAEAVAIANNTPYGLTNYVQSADGSRRNRLARQLRSGMVEMNGKSRSAGAPFGGVKASGRAREGGAWGIEEFLEVKAISGWEPGAD</sequence>
<dbReference type="Gene3D" id="3.40.605.10">
    <property type="entry name" value="Aldehyde Dehydrogenase, Chain A, domain 1"/>
    <property type="match status" value="1"/>
</dbReference>
<dbReference type="OrthoDB" id="9812625at2"/>
<evidence type="ECO:0000313" key="4">
    <source>
        <dbReference type="EMBL" id="EEW26674.1"/>
    </source>
</evidence>
<gene>
    <name evidence="4" type="ORF">Rsw2DRAFT_0477</name>
</gene>
<dbReference type="PANTHER" id="PTHR42804">
    <property type="entry name" value="ALDEHYDE DEHYDROGENASE"/>
    <property type="match status" value="1"/>
</dbReference>
<evidence type="ECO:0000259" key="3">
    <source>
        <dbReference type="Pfam" id="PF00171"/>
    </source>
</evidence>
<dbReference type="InterPro" id="IPR016163">
    <property type="entry name" value="Ald_DH_C"/>
</dbReference>
<comment type="caution">
    <text evidence="4">The sequence shown here is derived from an EMBL/GenBank/DDBJ whole genome shotgun (WGS) entry which is preliminary data.</text>
</comment>
<dbReference type="SUPFAM" id="SSF53720">
    <property type="entry name" value="ALDH-like"/>
    <property type="match status" value="1"/>
</dbReference>
<evidence type="ECO:0000256" key="2">
    <source>
        <dbReference type="ARBA" id="ARBA00023002"/>
    </source>
</evidence>